<gene>
    <name evidence="9" type="ORF">N5I32_15710</name>
</gene>
<dbReference type="InterPro" id="IPR041246">
    <property type="entry name" value="Bact_MG10"/>
</dbReference>
<dbReference type="Gene3D" id="3.50.4.10">
    <property type="entry name" value="Hepatocyte Growth Factor"/>
    <property type="match status" value="1"/>
</dbReference>
<dbReference type="CDD" id="cd02891">
    <property type="entry name" value="A2M_like"/>
    <property type="match status" value="1"/>
</dbReference>
<dbReference type="InterPro" id="IPR021868">
    <property type="entry name" value="Alpha_2_Macroglob_MG3"/>
</dbReference>
<dbReference type="Pfam" id="PF11974">
    <property type="entry name" value="bMG3"/>
    <property type="match status" value="1"/>
</dbReference>
<name>A0ABT2NTP4_9RHOB</name>
<evidence type="ECO:0000313" key="9">
    <source>
        <dbReference type="EMBL" id="MCT8330964.1"/>
    </source>
</evidence>
<protein>
    <submittedName>
        <fullName evidence="9">Alpha-2-macroglobulin family protein</fullName>
    </submittedName>
</protein>
<evidence type="ECO:0000256" key="4">
    <source>
        <dbReference type="ARBA" id="ARBA00023157"/>
    </source>
</evidence>
<dbReference type="InterPro" id="IPR041203">
    <property type="entry name" value="Bact_A2M_MG5"/>
</dbReference>
<dbReference type="SMART" id="SM01419">
    <property type="entry name" value="Thiol-ester_cl"/>
    <property type="match status" value="1"/>
</dbReference>
<dbReference type="PANTHER" id="PTHR40094:SF1">
    <property type="entry name" value="UBIQUITIN DOMAIN-CONTAINING PROTEIN"/>
    <property type="match status" value="1"/>
</dbReference>
<feature type="chain" id="PRO_5046625052" evidence="5">
    <location>
        <begin position="22"/>
        <end position="1824"/>
    </location>
</feature>
<dbReference type="EMBL" id="JAOCQF010000003">
    <property type="protein sequence ID" value="MCT8330964.1"/>
    <property type="molecule type" value="Genomic_DNA"/>
</dbReference>
<dbReference type="Pfam" id="PF00207">
    <property type="entry name" value="A2M"/>
    <property type="match status" value="1"/>
</dbReference>
<dbReference type="Gene3D" id="2.60.40.1930">
    <property type="match status" value="1"/>
</dbReference>
<dbReference type="Pfam" id="PF21142">
    <property type="entry name" value="A2M_bMG2"/>
    <property type="match status" value="1"/>
</dbReference>
<feature type="domain" description="Alpha-2-macroglobulin" evidence="8">
    <location>
        <begin position="1160"/>
        <end position="1249"/>
    </location>
</feature>
<dbReference type="InterPro" id="IPR000177">
    <property type="entry name" value="Apple"/>
</dbReference>
<keyword evidence="3" id="KW-0677">Repeat</keyword>
<dbReference type="SMART" id="SM01360">
    <property type="entry name" value="A2M"/>
    <property type="match status" value="1"/>
</dbReference>
<dbReference type="InterPro" id="IPR047565">
    <property type="entry name" value="Alpha-macroglob_thiol-ester_cl"/>
</dbReference>
<dbReference type="InterPro" id="IPR011625">
    <property type="entry name" value="A2M_N_BRD"/>
</dbReference>
<dbReference type="SMART" id="SM00223">
    <property type="entry name" value="APPLE"/>
    <property type="match status" value="1"/>
</dbReference>
<evidence type="ECO:0000256" key="1">
    <source>
        <dbReference type="ARBA" id="ARBA00010556"/>
    </source>
</evidence>
<proteinExistence type="inferred from homology"/>
<dbReference type="Proteomes" id="UP001205601">
    <property type="component" value="Unassembled WGS sequence"/>
</dbReference>
<dbReference type="SMART" id="SM01359">
    <property type="entry name" value="A2M_N_2"/>
    <property type="match status" value="1"/>
</dbReference>
<evidence type="ECO:0000256" key="3">
    <source>
        <dbReference type="ARBA" id="ARBA00022737"/>
    </source>
</evidence>
<dbReference type="Gene3D" id="1.50.10.20">
    <property type="match status" value="1"/>
</dbReference>
<dbReference type="Pfam" id="PF07678">
    <property type="entry name" value="TED_complement"/>
    <property type="match status" value="1"/>
</dbReference>
<accession>A0ABT2NTP4</accession>
<dbReference type="Pfam" id="PF07703">
    <property type="entry name" value="A2M_BRD"/>
    <property type="match status" value="1"/>
</dbReference>
<dbReference type="InterPro" id="IPR002890">
    <property type="entry name" value="MG2"/>
</dbReference>
<dbReference type="InterPro" id="IPR008930">
    <property type="entry name" value="Terpenoid_cyclase/PrenylTrfase"/>
</dbReference>
<comment type="similarity">
    <text evidence="1">Belongs to the protease inhibitor I39 (alpha-2-macroglobulin) family. Bacterial alpha-2-macroglobulin subfamily.</text>
</comment>
<dbReference type="Pfam" id="PF01835">
    <property type="entry name" value="MG2"/>
    <property type="match status" value="1"/>
</dbReference>
<dbReference type="Pfam" id="PF00024">
    <property type="entry name" value="PAN_1"/>
    <property type="match status" value="1"/>
</dbReference>
<dbReference type="InterPro" id="IPR026284">
    <property type="entry name" value="A2MG_proteobact"/>
</dbReference>
<keyword evidence="10" id="KW-1185">Reference proteome</keyword>
<evidence type="ECO:0000256" key="2">
    <source>
        <dbReference type="ARBA" id="ARBA00022729"/>
    </source>
</evidence>
<sequence length="1824" mass="193541">MRLPGFCLFATLAIIGTAALAQDRELIPERRLVLSADVDFYGSDLRALFDTTSEACSAACLATPDCQALTFNARSNACFLKSDVTEERPYAGAISGRVYATDPQVLERAPARAQDLRFLGEISLDDALALARDLAQRHIGATMPADDLLAAAAAARATGDVAAAMRLQGAALTLTDATPDWTEYADLLLAFGETEGVDRGWAARTAVSAAVNAYLRADRSAHRANALHVLARALEMADRGRDMIPALRLAQEVQPRDEAAALLDVAVGKYGFRILEHRVESEGAIPRICVTFTDYLNGDGVDYAPFVALPEAGLAVESDADNICVSGVEHGRRYAITFRQGLPADDGEVLMKDVTIQAYVRDRAPAVRFPGRAYILPRAAETGIPVETVNAPALTLSLWSVSDRNLVGAFRDDFIGRPLDYWTAEYFTSQYAAEVWRGEADTARADTNRDVTTRLPLDAVLKDLGPGIYALRAAVKDTDPDLIPSATQWFVISDIGFATMQGADGLHVFARSLNDASAKAGATVRLYSRANAEIASAETDADGYAHFPPGLVSGTGGLAPALLTVERDEDFSYLSLTEPEFDLSDRGVAGRAAAPAIDVFLSTDRGAYRAGEVVNATILARDAHTVAIEGLPLTVRLLRPDGVEYARSLAPDAGAGGRAVTFALAGSAPRGTWRMEARAEEDGPVLASQAFLVEDFLPERIDFVLSMAEGPLRLGEAAAIDIDARYLFGAPGADLPIEGDYRISAAGELPGHPGFRFGREDAEFPIYYDYIADPGATDAEGKASLRVSLPELGADAMRPLSVRYGIRLSEGSGRPVERTIDRLVLPDVPVIGIRPAFADGVSPQGVPAEFQLIAVGPDARPAPLRVKWRLNRLERRYQWYALYGEWNWDVTTTRTVADEGVADLGSEPVRVAGRVDWGEYELVVEAADGGAGAASVSFYAGWYVPADTASTPDTLELALDRAEYRPGDTARVQITARAAGVALVNVVSNRLIAMKAVPVVEGANTVDLPVTDDWGAGAYVTASVLRPMDVAAGRTPARALGLSYAKVDPGIRRLATEIEVAGEVDPRGPLPVAVRVEGITPGETAQVTIAAVDVGILNLTAFKAPDPVDHYFSQQRLGMAIRDVYGRLIDGQNGAMGQVRSGGDAGAARLQAPPPTEELVAYFSGPLTVGADGYARTEFALPSFNGTVRVMAVAWSKSGVGKAEQDVLVRDPVVVTASVPRFLAPGDESTLRLEIVHATGPSGRMGLDVTAEGLGLGAAPSGVDLEDQGKAKLSIPLTAPAGEGDASVRIALTTPDGRQLTKVLTVPVRSNDPETIRQHQFTLAAGASFTLDDNVFADFVPGTGRATLALGPIARFNAPGILASLDRYPYGCTEQIASRALPLLYFEELASALGNAGDAGGIRQRLQEAVGQVLLNQSSSGGFGLWYPDSGDLWLDAFVTDFLSRARAQGYDVPDTAFRNALDNLRNQLNYAAEFDSDGGPFAYAMMVLAREGAAVLGDLRYYADVKADAFDTPIAAAQLGAALAFYGDQRRADAMFRQAADILSRDGTLAGSGQEAQLWRADYGSGLRDATALLALAAEAGSEAVPQDAIGQSVAAHLASRRLSTQEATWALLATHAILATDAGVRFTANGEPLTGPLVRALADGAGEGEAQVITNAGQTEATLTLSTFGVPSTPEPAGGNGYAITRTWYTLEGEAVDLSSVAQGTRLVAVVEVTPFGGGGARLMVNDPLPAGFEIDNPNLLRGGDIAAFDWLDTIGDTRSVEFRQDRFLAAVDWTSAETFRLAYVVRAVSPGSYRLPAATVEDMYRPDYRARSDEGRVTVAE</sequence>
<dbReference type="InterPro" id="IPR049120">
    <property type="entry name" value="A2M_bMG2"/>
</dbReference>
<reference evidence="10" key="1">
    <citation type="submission" date="2023-07" db="EMBL/GenBank/DDBJ databases">
        <title>Defluviimonas sediminis sp. nov., isolated from mangrove sediment.</title>
        <authorList>
            <person name="Liu L."/>
            <person name="Li J."/>
            <person name="Huang Y."/>
            <person name="Pan J."/>
            <person name="Li M."/>
        </authorList>
    </citation>
    <scope>NUCLEOTIDE SEQUENCE [LARGE SCALE GENOMIC DNA]</scope>
    <source>
        <strain evidence="10">FT324</strain>
    </source>
</reference>
<dbReference type="InterPro" id="IPR051802">
    <property type="entry name" value="YfhM-like"/>
</dbReference>
<dbReference type="PANTHER" id="PTHR40094">
    <property type="entry name" value="ALPHA-2-MACROGLOBULIN HOMOLOG"/>
    <property type="match status" value="1"/>
</dbReference>
<evidence type="ECO:0000259" key="6">
    <source>
        <dbReference type="SMART" id="SM00223"/>
    </source>
</evidence>
<dbReference type="RefSeq" id="WP_261496861.1">
    <property type="nucleotide sequence ID" value="NZ_JAOCQF010000003.1"/>
</dbReference>
<dbReference type="CDD" id="cd01100">
    <property type="entry name" value="APPLE_Factor_XI_like"/>
    <property type="match status" value="1"/>
</dbReference>
<keyword evidence="2 5" id="KW-0732">Signal</keyword>
<evidence type="ECO:0000313" key="10">
    <source>
        <dbReference type="Proteomes" id="UP001205601"/>
    </source>
</evidence>
<comment type="caution">
    <text evidence="9">The sequence shown here is derived from an EMBL/GenBank/DDBJ whole genome shotgun (WGS) entry which is preliminary data.</text>
</comment>
<feature type="signal peptide" evidence="5">
    <location>
        <begin position="1"/>
        <end position="21"/>
    </location>
</feature>
<feature type="domain" description="Alpha-2-macroglobulin bait region" evidence="7">
    <location>
        <begin position="955"/>
        <end position="1099"/>
    </location>
</feature>
<dbReference type="Pfam" id="PF17962">
    <property type="entry name" value="bMG6"/>
    <property type="match status" value="1"/>
</dbReference>
<dbReference type="PIRSF" id="PIRSF038980">
    <property type="entry name" value="A2M_bac"/>
    <property type="match status" value="1"/>
</dbReference>
<organism evidence="9 10">
    <name type="scientific">Albidovulum sediminis</name>
    <dbReference type="NCBI Taxonomy" id="3066345"/>
    <lineage>
        <taxon>Bacteria</taxon>
        <taxon>Pseudomonadati</taxon>
        <taxon>Pseudomonadota</taxon>
        <taxon>Alphaproteobacteria</taxon>
        <taxon>Rhodobacterales</taxon>
        <taxon>Paracoccaceae</taxon>
        <taxon>Albidovulum</taxon>
    </lineage>
</organism>
<dbReference type="InterPro" id="IPR003609">
    <property type="entry name" value="Pan_app"/>
</dbReference>
<dbReference type="InterPro" id="IPR041462">
    <property type="entry name" value="Bact_A2M_MG6"/>
</dbReference>
<evidence type="ECO:0000256" key="5">
    <source>
        <dbReference type="SAM" id="SignalP"/>
    </source>
</evidence>
<dbReference type="InterPro" id="IPR011626">
    <property type="entry name" value="Alpha-macroglobulin_TED"/>
</dbReference>
<dbReference type="InterPro" id="IPR001599">
    <property type="entry name" value="Macroglobln_a2"/>
</dbReference>
<dbReference type="Pfam" id="PF17972">
    <property type="entry name" value="bMG5"/>
    <property type="match status" value="1"/>
</dbReference>
<keyword evidence="4" id="KW-1015">Disulfide bond</keyword>
<dbReference type="SUPFAM" id="SSF48239">
    <property type="entry name" value="Terpenoid cyclases/Protein prenyltransferases"/>
    <property type="match status" value="1"/>
</dbReference>
<evidence type="ECO:0000259" key="8">
    <source>
        <dbReference type="SMART" id="SM01360"/>
    </source>
</evidence>
<evidence type="ECO:0000259" key="7">
    <source>
        <dbReference type="SMART" id="SM01359"/>
    </source>
</evidence>
<dbReference type="Pfam" id="PF17973">
    <property type="entry name" value="bMG10"/>
    <property type="match status" value="1"/>
</dbReference>
<feature type="domain" description="Apple" evidence="6">
    <location>
        <begin position="34"/>
        <end position="96"/>
    </location>
</feature>